<dbReference type="InterPro" id="IPR007278">
    <property type="entry name" value="DUF397"/>
</dbReference>
<dbReference type="Proteomes" id="UP000637578">
    <property type="component" value="Unassembled WGS sequence"/>
</dbReference>
<dbReference type="RefSeq" id="WP_189062061.1">
    <property type="nucleotide sequence ID" value="NZ_BMMK01000062.1"/>
</dbReference>
<evidence type="ECO:0000256" key="1">
    <source>
        <dbReference type="SAM" id="MobiDB-lite"/>
    </source>
</evidence>
<name>A0A8J3CKQ9_9PSEU</name>
<comment type="caution">
    <text evidence="3">The sequence shown here is derived from an EMBL/GenBank/DDBJ whole genome shotgun (WGS) entry which is preliminary data.</text>
</comment>
<evidence type="ECO:0000313" key="3">
    <source>
        <dbReference type="EMBL" id="GGM83577.1"/>
    </source>
</evidence>
<organism evidence="3 4">
    <name type="scientific">Longimycelium tulufanense</name>
    <dbReference type="NCBI Taxonomy" id="907463"/>
    <lineage>
        <taxon>Bacteria</taxon>
        <taxon>Bacillati</taxon>
        <taxon>Actinomycetota</taxon>
        <taxon>Actinomycetes</taxon>
        <taxon>Pseudonocardiales</taxon>
        <taxon>Pseudonocardiaceae</taxon>
        <taxon>Longimycelium</taxon>
    </lineage>
</organism>
<reference evidence="3" key="1">
    <citation type="journal article" date="2014" name="Int. J. Syst. Evol. Microbiol.">
        <title>Complete genome sequence of Corynebacterium casei LMG S-19264T (=DSM 44701T), isolated from a smear-ripened cheese.</title>
        <authorList>
            <consortium name="US DOE Joint Genome Institute (JGI-PGF)"/>
            <person name="Walter F."/>
            <person name="Albersmeier A."/>
            <person name="Kalinowski J."/>
            <person name="Ruckert C."/>
        </authorList>
    </citation>
    <scope>NUCLEOTIDE SEQUENCE</scope>
    <source>
        <strain evidence="3">CGMCC 4.5737</strain>
    </source>
</reference>
<feature type="domain" description="DUF397" evidence="2">
    <location>
        <begin position="9"/>
        <end position="61"/>
    </location>
</feature>
<feature type="region of interest" description="Disordered" evidence="1">
    <location>
        <begin position="1"/>
        <end position="22"/>
    </location>
</feature>
<accession>A0A8J3CKQ9</accession>
<dbReference type="AlphaFoldDB" id="A0A8J3CKQ9"/>
<reference evidence="3" key="2">
    <citation type="submission" date="2020-09" db="EMBL/GenBank/DDBJ databases">
        <authorList>
            <person name="Sun Q."/>
            <person name="Zhou Y."/>
        </authorList>
    </citation>
    <scope>NUCLEOTIDE SEQUENCE</scope>
    <source>
        <strain evidence="3">CGMCC 4.5737</strain>
    </source>
</reference>
<sequence>MPHAVRDTGWLKSSRSNSGGDNCVEVRLTGTSVGIRDSKSLDAGTLWVTPSIWSLFVGRAKLGELDLPA</sequence>
<keyword evidence="4" id="KW-1185">Reference proteome</keyword>
<evidence type="ECO:0000313" key="4">
    <source>
        <dbReference type="Proteomes" id="UP000637578"/>
    </source>
</evidence>
<gene>
    <name evidence="3" type="ORF">GCM10012275_62730</name>
</gene>
<feature type="compositionally biased region" description="Polar residues" evidence="1">
    <location>
        <begin position="11"/>
        <end position="20"/>
    </location>
</feature>
<dbReference type="Pfam" id="PF04149">
    <property type="entry name" value="DUF397"/>
    <property type="match status" value="1"/>
</dbReference>
<proteinExistence type="predicted"/>
<protein>
    <recommendedName>
        <fullName evidence="2">DUF397 domain-containing protein</fullName>
    </recommendedName>
</protein>
<dbReference type="EMBL" id="BMMK01000062">
    <property type="protein sequence ID" value="GGM83577.1"/>
    <property type="molecule type" value="Genomic_DNA"/>
</dbReference>
<evidence type="ECO:0000259" key="2">
    <source>
        <dbReference type="Pfam" id="PF04149"/>
    </source>
</evidence>